<evidence type="ECO:0000256" key="6">
    <source>
        <dbReference type="ARBA" id="ARBA00022753"/>
    </source>
</evidence>
<dbReference type="Proteomes" id="UP001206925">
    <property type="component" value="Unassembled WGS sequence"/>
</dbReference>
<evidence type="ECO:0000256" key="7">
    <source>
        <dbReference type="ARBA" id="ARBA00022989"/>
    </source>
</evidence>
<feature type="transmembrane region" description="Helical" evidence="10">
    <location>
        <begin position="182"/>
        <end position="206"/>
    </location>
</feature>
<evidence type="ECO:0000256" key="4">
    <source>
        <dbReference type="ARBA" id="ARBA00022692"/>
    </source>
</evidence>
<evidence type="ECO:0000313" key="12">
    <source>
        <dbReference type="Proteomes" id="UP001206925"/>
    </source>
</evidence>
<evidence type="ECO:0000256" key="9">
    <source>
        <dbReference type="ARBA" id="ARBA00023136"/>
    </source>
</evidence>
<dbReference type="GO" id="GO:0072657">
    <property type="term" value="P:protein localization to membrane"/>
    <property type="evidence" value="ECO:0007669"/>
    <property type="project" value="TreeGrafter"/>
</dbReference>
<dbReference type="PANTHER" id="PTHR10766:SF180">
    <property type="entry name" value="TRANSMEMBRANE 9 SUPERFAMILY MEMBER"/>
    <property type="match status" value="1"/>
</dbReference>
<evidence type="ECO:0000256" key="5">
    <source>
        <dbReference type="ARBA" id="ARBA00022729"/>
    </source>
</evidence>
<protein>
    <recommendedName>
        <fullName evidence="10">Transmembrane 9 superfamily member</fullName>
    </recommendedName>
</protein>
<comment type="caution">
    <text evidence="10">Lacks conserved residue(s) required for the propagation of feature annotation.</text>
</comment>
<evidence type="ECO:0000256" key="1">
    <source>
        <dbReference type="ARBA" id="ARBA00004337"/>
    </source>
</evidence>
<keyword evidence="4 10" id="KW-0812">Transmembrane</keyword>
<dbReference type="PANTHER" id="PTHR10766">
    <property type="entry name" value="TRANSMEMBRANE 9 SUPERFAMILY PROTEIN"/>
    <property type="match status" value="1"/>
</dbReference>
<dbReference type="Pfam" id="PF02990">
    <property type="entry name" value="EMP70"/>
    <property type="match status" value="1"/>
</dbReference>
<accession>A0AAD5BM47</accession>
<sequence length="354" mass="41031">MAFLLDIVSRETYDYYEFSFCPQDSKVHADKMLNGNRLVLTPYKIEFLVDKHFELLCKKTLSETDVSKFRHVIQKNYRVQLNHEDMPIWAYVGQVNMDHRDKTIKTEYFLYNHYDFEFVHHNGTVVDIFLQVDPSYMVNVSDDCVADVEFTYSVRWFDTDRTYYEEMEKYTNYSSVPQDNYILGYSIANSSFTVLIFIICLLIFYIRVLRKDISRYACDVEEAEMAGNQGETGWKKIHGDVFRFPKHKSLFAAALGSGTQLLVLMVAILVLGVTDLFHLHRPGVFVYALAIVYALTSAISGRGNWEKQCFGFRSCMQNSQMSKRGSSAALVQACSPPDGFGWIFAIRRHSYSDY</sequence>
<feature type="transmembrane region" description="Helical" evidence="10">
    <location>
        <begin position="284"/>
        <end position="303"/>
    </location>
</feature>
<evidence type="ECO:0000256" key="8">
    <source>
        <dbReference type="ARBA" id="ARBA00023034"/>
    </source>
</evidence>
<evidence type="ECO:0000256" key="2">
    <source>
        <dbReference type="ARBA" id="ARBA00004653"/>
    </source>
</evidence>
<evidence type="ECO:0000256" key="3">
    <source>
        <dbReference type="ARBA" id="ARBA00005227"/>
    </source>
</evidence>
<keyword evidence="12" id="KW-1185">Reference proteome</keyword>
<dbReference type="AlphaFoldDB" id="A0AAD5BM47"/>
<proteinExistence type="inferred from homology"/>
<keyword evidence="5" id="KW-0732">Signal</keyword>
<name>A0AAD5BM47_AMBAR</name>
<comment type="subcellular location">
    <subcellularLocation>
        <location evidence="1">Endosome membrane</location>
        <topology evidence="1">Multi-pass membrane protein</topology>
    </subcellularLocation>
    <subcellularLocation>
        <location evidence="2">Golgi apparatus membrane</location>
        <topology evidence="2">Multi-pass membrane protein</topology>
    </subcellularLocation>
</comment>
<keyword evidence="6" id="KW-0967">Endosome</keyword>
<keyword evidence="8" id="KW-0333">Golgi apparatus</keyword>
<organism evidence="11 12">
    <name type="scientific">Ambrosia artemisiifolia</name>
    <name type="common">Common ragweed</name>
    <dbReference type="NCBI Taxonomy" id="4212"/>
    <lineage>
        <taxon>Eukaryota</taxon>
        <taxon>Viridiplantae</taxon>
        <taxon>Streptophyta</taxon>
        <taxon>Embryophyta</taxon>
        <taxon>Tracheophyta</taxon>
        <taxon>Spermatophyta</taxon>
        <taxon>Magnoliopsida</taxon>
        <taxon>eudicotyledons</taxon>
        <taxon>Gunneridae</taxon>
        <taxon>Pentapetalae</taxon>
        <taxon>asterids</taxon>
        <taxon>campanulids</taxon>
        <taxon>Asterales</taxon>
        <taxon>Asteraceae</taxon>
        <taxon>Asteroideae</taxon>
        <taxon>Heliantheae alliance</taxon>
        <taxon>Heliantheae</taxon>
        <taxon>Ambrosia</taxon>
    </lineage>
</organism>
<dbReference type="InterPro" id="IPR004240">
    <property type="entry name" value="EMP70"/>
</dbReference>
<comment type="caution">
    <text evidence="11">The sequence shown here is derived from an EMBL/GenBank/DDBJ whole genome shotgun (WGS) entry which is preliminary data.</text>
</comment>
<reference evidence="11" key="1">
    <citation type="submission" date="2022-06" db="EMBL/GenBank/DDBJ databases">
        <title>Uncovering the hologenomic basis of an extraordinary plant invasion.</title>
        <authorList>
            <person name="Bieker V.C."/>
            <person name="Martin M.D."/>
            <person name="Gilbert T."/>
            <person name="Hodgins K."/>
            <person name="Battlay P."/>
            <person name="Petersen B."/>
            <person name="Wilson J."/>
        </authorList>
    </citation>
    <scope>NUCLEOTIDE SEQUENCE</scope>
    <source>
        <strain evidence="11">AA19_3_7</strain>
        <tissue evidence="11">Leaf</tissue>
    </source>
</reference>
<evidence type="ECO:0000256" key="10">
    <source>
        <dbReference type="RuleBase" id="RU363079"/>
    </source>
</evidence>
<dbReference type="GO" id="GO:0000139">
    <property type="term" value="C:Golgi membrane"/>
    <property type="evidence" value="ECO:0007669"/>
    <property type="project" value="UniProtKB-SubCell"/>
</dbReference>
<evidence type="ECO:0000313" key="11">
    <source>
        <dbReference type="EMBL" id="KAI7725927.1"/>
    </source>
</evidence>
<keyword evidence="7 10" id="KW-1133">Transmembrane helix</keyword>
<keyword evidence="9 10" id="KW-0472">Membrane</keyword>
<feature type="transmembrane region" description="Helical" evidence="10">
    <location>
        <begin position="250"/>
        <end position="272"/>
    </location>
</feature>
<gene>
    <name evidence="11" type="ORF">M8C21_031053</name>
</gene>
<dbReference type="GO" id="GO:0010008">
    <property type="term" value="C:endosome membrane"/>
    <property type="evidence" value="ECO:0007669"/>
    <property type="project" value="UniProtKB-SubCell"/>
</dbReference>
<dbReference type="EMBL" id="JAMZMK010011823">
    <property type="protein sequence ID" value="KAI7725927.1"/>
    <property type="molecule type" value="Genomic_DNA"/>
</dbReference>
<comment type="similarity">
    <text evidence="3 10">Belongs to the nonaspanin (TM9SF) (TC 9.A.2) family.</text>
</comment>